<keyword evidence="3" id="KW-1185">Reference proteome</keyword>
<evidence type="ECO:0000313" key="2">
    <source>
        <dbReference type="EMBL" id="MBG9388550.1"/>
    </source>
</evidence>
<dbReference type="RefSeq" id="WP_196986404.1">
    <property type="nucleotide sequence ID" value="NZ_JADWYS010000001.1"/>
</dbReference>
<dbReference type="AlphaFoldDB" id="A0A931MHV0"/>
<keyword evidence="1" id="KW-0472">Membrane</keyword>
<gene>
    <name evidence="2" type="ORF">I5803_11015</name>
</gene>
<proteinExistence type="predicted"/>
<organism evidence="2 3">
    <name type="scientific">Caenimonas aquaedulcis</name>
    <dbReference type="NCBI Taxonomy" id="2793270"/>
    <lineage>
        <taxon>Bacteria</taxon>
        <taxon>Pseudomonadati</taxon>
        <taxon>Pseudomonadota</taxon>
        <taxon>Betaproteobacteria</taxon>
        <taxon>Burkholderiales</taxon>
        <taxon>Comamonadaceae</taxon>
        <taxon>Caenimonas</taxon>
    </lineage>
</organism>
<reference evidence="2" key="1">
    <citation type="submission" date="2020-11" db="EMBL/GenBank/DDBJ databases">
        <title>Bacterial whole genome sequence for Caenimonas sp. DR4.4.</title>
        <authorList>
            <person name="Le V."/>
            <person name="Ko S.-R."/>
            <person name="Ahn C.-Y."/>
            <person name="Oh H.-M."/>
        </authorList>
    </citation>
    <scope>NUCLEOTIDE SEQUENCE</scope>
    <source>
        <strain evidence="2">DR4.4</strain>
    </source>
</reference>
<sequence length="149" mass="15900">MPDPVHTSTFRRNAISFGSCLVAIAILVSDYWIPSNSYAGAWLRALPGPLADPVGGLFVLGVLPAALAYLPIAVVSERLQKTLLFGGSVAIASSILPPITALLRSQAPDTSPLNTLLEHSATNLFVSFLLMLFLCVFPNLTIHSITKQK</sequence>
<feature type="transmembrane region" description="Helical" evidence="1">
    <location>
        <begin position="53"/>
        <end position="75"/>
    </location>
</feature>
<keyword evidence="1" id="KW-1133">Transmembrane helix</keyword>
<feature type="transmembrane region" description="Helical" evidence="1">
    <location>
        <begin position="123"/>
        <end position="142"/>
    </location>
</feature>
<keyword evidence="1" id="KW-0812">Transmembrane</keyword>
<evidence type="ECO:0000256" key="1">
    <source>
        <dbReference type="SAM" id="Phobius"/>
    </source>
</evidence>
<protein>
    <submittedName>
        <fullName evidence="2">Uncharacterized protein</fullName>
    </submittedName>
</protein>
<comment type="caution">
    <text evidence="2">The sequence shown here is derived from an EMBL/GenBank/DDBJ whole genome shotgun (WGS) entry which is preliminary data.</text>
</comment>
<feature type="transmembrane region" description="Helical" evidence="1">
    <location>
        <begin position="12"/>
        <end position="33"/>
    </location>
</feature>
<feature type="transmembrane region" description="Helical" evidence="1">
    <location>
        <begin position="82"/>
        <end position="103"/>
    </location>
</feature>
<evidence type="ECO:0000313" key="3">
    <source>
        <dbReference type="Proteomes" id="UP000651050"/>
    </source>
</evidence>
<dbReference type="Proteomes" id="UP000651050">
    <property type="component" value="Unassembled WGS sequence"/>
</dbReference>
<accession>A0A931MHV0</accession>
<name>A0A931MHV0_9BURK</name>
<dbReference type="EMBL" id="JADWYS010000001">
    <property type="protein sequence ID" value="MBG9388550.1"/>
    <property type="molecule type" value="Genomic_DNA"/>
</dbReference>